<reference evidence="1" key="2">
    <citation type="journal article" date="2015" name="Fish Shellfish Immunol.">
        <title>Early steps in the European eel (Anguilla anguilla)-Vibrio vulnificus interaction in the gills: Role of the RtxA13 toxin.</title>
        <authorList>
            <person name="Callol A."/>
            <person name="Pajuelo D."/>
            <person name="Ebbesson L."/>
            <person name="Teles M."/>
            <person name="MacKenzie S."/>
            <person name="Amaro C."/>
        </authorList>
    </citation>
    <scope>NUCLEOTIDE SEQUENCE</scope>
</reference>
<dbReference type="AlphaFoldDB" id="A0A0E9TU60"/>
<protein>
    <submittedName>
        <fullName evidence="1">Uncharacterized protein</fullName>
    </submittedName>
</protein>
<accession>A0A0E9TU60</accession>
<name>A0A0E9TU60_ANGAN</name>
<evidence type="ECO:0000313" key="1">
    <source>
        <dbReference type="EMBL" id="JAH57106.1"/>
    </source>
</evidence>
<dbReference type="EMBL" id="GBXM01051471">
    <property type="protein sequence ID" value="JAH57106.1"/>
    <property type="molecule type" value="Transcribed_RNA"/>
</dbReference>
<sequence>MNRTDLTLLKNMFIPPDVRFKMCFYQEEEQENVALFL</sequence>
<proteinExistence type="predicted"/>
<reference evidence="1" key="1">
    <citation type="submission" date="2014-11" db="EMBL/GenBank/DDBJ databases">
        <authorList>
            <person name="Amaro Gonzalez C."/>
        </authorList>
    </citation>
    <scope>NUCLEOTIDE SEQUENCE</scope>
</reference>
<organism evidence="1">
    <name type="scientific">Anguilla anguilla</name>
    <name type="common">European freshwater eel</name>
    <name type="synonym">Muraena anguilla</name>
    <dbReference type="NCBI Taxonomy" id="7936"/>
    <lineage>
        <taxon>Eukaryota</taxon>
        <taxon>Metazoa</taxon>
        <taxon>Chordata</taxon>
        <taxon>Craniata</taxon>
        <taxon>Vertebrata</taxon>
        <taxon>Euteleostomi</taxon>
        <taxon>Actinopterygii</taxon>
        <taxon>Neopterygii</taxon>
        <taxon>Teleostei</taxon>
        <taxon>Anguilliformes</taxon>
        <taxon>Anguillidae</taxon>
        <taxon>Anguilla</taxon>
    </lineage>
</organism>